<feature type="region of interest" description="Disordered" evidence="1">
    <location>
        <begin position="295"/>
        <end position="336"/>
    </location>
</feature>
<evidence type="ECO:0000256" key="1">
    <source>
        <dbReference type="SAM" id="MobiDB-lite"/>
    </source>
</evidence>
<keyword evidence="4" id="KW-1185">Reference proteome</keyword>
<dbReference type="InterPro" id="IPR025558">
    <property type="entry name" value="DUF4283"/>
</dbReference>
<dbReference type="Pfam" id="PF14111">
    <property type="entry name" value="DUF4283"/>
    <property type="match status" value="1"/>
</dbReference>
<dbReference type="OrthoDB" id="1750606at2759"/>
<reference evidence="3" key="1">
    <citation type="journal article" date="2023" name="Plant J.">
        <title>The genome of the king protea, Protea cynaroides.</title>
        <authorList>
            <person name="Chang J."/>
            <person name="Duong T.A."/>
            <person name="Schoeman C."/>
            <person name="Ma X."/>
            <person name="Roodt D."/>
            <person name="Barker N."/>
            <person name="Li Z."/>
            <person name="Van de Peer Y."/>
            <person name="Mizrachi E."/>
        </authorList>
    </citation>
    <scope>NUCLEOTIDE SEQUENCE</scope>
    <source>
        <tissue evidence="3">Young leaves</tissue>
    </source>
</reference>
<name>A0A9Q0KYF1_9MAGN</name>
<feature type="compositionally biased region" description="Low complexity" evidence="1">
    <location>
        <begin position="261"/>
        <end position="279"/>
    </location>
</feature>
<evidence type="ECO:0000259" key="2">
    <source>
        <dbReference type="Pfam" id="PF14111"/>
    </source>
</evidence>
<dbReference type="EMBL" id="JAMYWD010000002">
    <property type="protein sequence ID" value="KAJ4978561.1"/>
    <property type="molecule type" value="Genomic_DNA"/>
</dbReference>
<dbReference type="Proteomes" id="UP001141806">
    <property type="component" value="Unassembled WGS sequence"/>
</dbReference>
<feature type="compositionally biased region" description="Polar residues" evidence="1">
    <location>
        <begin position="304"/>
        <end position="330"/>
    </location>
</feature>
<proteinExistence type="predicted"/>
<dbReference type="InterPro" id="IPR040256">
    <property type="entry name" value="At4g02000-like"/>
</dbReference>
<feature type="region of interest" description="Disordered" evidence="1">
    <location>
        <begin position="257"/>
        <end position="280"/>
    </location>
</feature>
<accession>A0A9Q0KYF1</accession>
<organism evidence="3 4">
    <name type="scientific">Protea cynaroides</name>
    <dbReference type="NCBI Taxonomy" id="273540"/>
    <lineage>
        <taxon>Eukaryota</taxon>
        <taxon>Viridiplantae</taxon>
        <taxon>Streptophyta</taxon>
        <taxon>Embryophyta</taxon>
        <taxon>Tracheophyta</taxon>
        <taxon>Spermatophyta</taxon>
        <taxon>Magnoliopsida</taxon>
        <taxon>Proteales</taxon>
        <taxon>Proteaceae</taxon>
        <taxon>Protea</taxon>
    </lineage>
</organism>
<dbReference type="PANTHER" id="PTHR31286:SF167">
    <property type="entry name" value="OS09G0268800 PROTEIN"/>
    <property type="match status" value="1"/>
</dbReference>
<feature type="region of interest" description="Disordered" evidence="1">
    <location>
        <begin position="1"/>
        <end position="35"/>
    </location>
</feature>
<dbReference type="PANTHER" id="PTHR31286">
    <property type="entry name" value="GLYCINE-RICH CELL WALL STRUCTURAL PROTEIN 1.8-LIKE"/>
    <property type="match status" value="1"/>
</dbReference>
<feature type="domain" description="DUF4283" evidence="2">
    <location>
        <begin position="61"/>
        <end position="140"/>
    </location>
</feature>
<protein>
    <recommendedName>
        <fullName evidence="2">DUF4283 domain-containing protein</fullName>
    </recommendedName>
</protein>
<evidence type="ECO:0000313" key="4">
    <source>
        <dbReference type="Proteomes" id="UP001141806"/>
    </source>
</evidence>
<comment type="caution">
    <text evidence="3">The sequence shown here is derived from an EMBL/GenBank/DDBJ whole genome shotgun (WGS) entry which is preliminary data.</text>
</comment>
<gene>
    <name evidence="3" type="ORF">NE237_009341</name>
</gene>
<evidence type="ECO:0000313" key="3">
    <source>
        <dbReference type="EMBL" id="KAJ4978561.1"/>
    </source>
</evidence>
<sequence>MDPKGKSVILQPDSGQHTESQEEISEQIAPPTSTQNSNLIKKIETVLLEDDAEDQCSEFGQLTLIGKVITGKSYCKQAVFEALPMAWNLCHQVLVSIFSTDIYTFKFSHILDLQNVMREAPWSVSGNLIALEHWNDLHTCNFDKVDFWIQLHNIPPEFFNENMTSKLTSLFGNVSQLMIIDGINQGQKIQFIRARTTIDICKPLRCNQCFEFDYSHKKEHGCNSSDGCQILSERHYVDMKAIVPSLRLLEKAKIIKRESTHSPSSQSSNQSSFTGSSSGKILRQTSSSVTFQIPEEMPARHPPTTKQVSIIPTLGNSKDQPDNQSSIQLSRQKEPLHQPIHHEQVSFQSNLNENQNQTFHILEQLLHNPEFTAALMQLMPRFSGVS</sequence>
<dbReference type="AlphaFoldDB" id="A0A9Q0KYF1"/>